<gene>
    <name evidence="4" type="ORF">CXB51_019516</name>
</gene>
<dbReference type="OrthoDB" id="637682at2759"/>
<dbReference type="PANTHER" id="PTHR13068">
    <property type="entry name" value="CGI-12 PROTEIN-RELATED"/>
    <property type="match status" value="1"/>
</dbReference>
<dbReference type="SMART" id="SM00733">
    <property type="entry name" value="Mterf"/>
    <property type="match status" value="6"/>
</dbReference>
<dbReference type="PANTHER" id="PTHR13068:SF133">
    <property type="entry name" value="MITOCHONDRIAL TRANSCRIPTION TERMINATION FACTOR FAMILY PROTEIN"/>
    <property type="match status" value="1"/>
</dbReference>
<keyword evidence="3" id="KW-0809">Transit peptide</keyword>
<dbReference type="AlphaFoldDB" id="A0A8J5YAD2"/>
<sequence length="454" mass="51923">MDYLSISSALSLYRKPAQLKGTLAELKPPLVSLQDETPLKPIFPKTTSKQRPFTVTYLINSCGLSLESAISVSDKVQFQSPERPDSVLTLLRNYGFSKTQISNLIRKRPMLLLSHPENTLLPKLEFFQSIGLSSNELARTLSSDPTLLTRSLENQIMPTYDFLKSVLLSDEKIVAALKRTTWVFLEDPSKNLMPNVTYLRESGVPQSCVSLLLTHFPEAVMQKHEPFVETVREVKEMGFDPKKSTFVLAVHALSGKGNKSIWERCYEVYKRWGWSNDDILSAFRKHPHSMMLSEKKIMKSMDYFVNEMGWASRAIAECPVVLFFSLEKRIIPRCSVFQVLLSKGLIKEGFSLTTVLLPVEKRFLDRFVMRYQEEVPELLSVYQGKMYTVTIIYFPNRAPGGLLTDMYHLMRTEYGVDQPEEVSLKVFAARLASVPLQNLRLKTWFVGEEDFVAE</sequence>
<dbReference type="EMBL" id="JAHUZN010000008">
    <property type="protein sequence ID" value="KAG8486146.1"/>
    <property type="molecule type" value="Genomic_DNA"/>
</dbReference>
<keyword evidence="2" id="KW-0806">Transcription termination</keyword>
<dbReference type="GO" id="GO:0003676">
    <property type="term" value="F:nucleic acid binding"/>
    <property type="evidence" value="ECO:0007669"/>
    <property type="project" value="InterPro"/>
</dbReference>
<reference evidence="4 5" key="1">
    <citation type="journal article" date="2021" name="bioRxiv">
        <title>The Gossypium anomalum genome as a resource for cotton improvement and evolutionary analysis of hybrid incompatibility.</title>
        <authorList>
            <person name="Grover C.E."/>
            <person name="Yuan D."/>
            <person name="Arick M.A."/>
            <person name="Miller E.R."/>
            <person name="Hu G."/>
            <person name="Peterson D.G."/>
            <person name="Wendel J.F."/>
            <person name="Udall J.A."/>
        </authorList>
    </citation>
    <scope>NUCLEOTIDE SEQUENCE [LARGE SCALE GENOMIC DNA]</scope>
    <source>
        <strain evidence="4">JFW-Udall</strain>
        <tissue evidence="4">Leaf</tissue>
    </source>
</reference>
<dbReference type="Gene3D" id="1.25.70.10">
    <property type="entry name" value="Transcription termination factor 3, mitochondrial"/>
    <property type="match status" value="1"/>
</dbReference>
<evidence type="ECO:0000256" key="3">
    <source>
        <dbReference type="ARBA" id="ARBA00022946"/>
    </source>
</evidence>
<keyword evidence="2" id="KW-0805">Transcription regulation</keyword>
<dbReference type="Proteomes" id="UP000701853">
    <property type="component" value="Chromosome 8"/>
</dbReference>
<accession>A0A8J5YAD2</accession>
<organism evidence="4 5">
    <name type="scientific">Gossypium anomalum</name>
    <dbReference type="NCBI Taxonomy" id="47600"/>
    <lineage>
        <taxon>Eukaryota</taxon>
        <taxon>Viridiplantae</taxon>
        <taxon>Streptophyta</taxon>
        <taxon>Embryophyta</taxon>
        <taxon>Tracheophyta</taxon>
        <taxon>Spermatophyta</taxon>
        <taxon>Magnoliopsida</taxon>
        <taxon>eudicotyledons</taxon>
        <taxon>Gunneridae</taxon>
        <taxon>Pentapetalae</taxon>
        <taxon>rosids</taxon>
        <taxon>malvids</taxon>
        <taxon>Malvales</taxon>
        <taxon>Malvaceae</taxon>
        <taxon>Malvoideae</taxon>
        <taxon>Gossypium</taxon>
    </lineage>
</organism>
<protein>
    <recommendedName>
        <fullName evidence="6">Mitochondrial transcription termination factor family protein</fullName>
    </recommendedName>
</protein>
<evidence type="ECO:0000256" key="2">
    <source>
        <dbReference type="ARBA" id="ARBA00022472"/>
    </source>
</evidence>
<dbReference type="InterPro" id="IPR003690">
    <property type="entry name" value="MTERF"/>
</dbReference>
<evidence type="ECO:0000313" key="5">
    <source>
        <dbReference type="Proteomes" id="UP000701853"/>
    </source>
</evidence>
<keyword evidence="5" id="KW-1185">Reference proteome</keyword>
<name>A0A8J5YAD2_9ROSI</name>
<comment type="similarity">
    <text evidence="1">Belongs to the mTERF family.</text>
</comment>
<dbReference type="FunFam" id="1.25.70.10:FF:000001">
    <property type="entry name" value="Mitochondrial transcription termination factor-like"/>
    <property type="match status" value="1"/>
</dbReference>
<evidence type="ECO:0000256" key="1">
    <source>
        <dbReference type="ARBA" id="ARBA00007692"/>
    </source>
</evidence>
<proteinExistence type="inferred from homology"/>
<dbReference type="GO" id="GO:0006353">
    <property type="term" value="P:DNA-templated transcription termination"/>
    <property type="evidence" value="ECO:0007669"/>
    <property type="project" value="UniProtKB-KW"/>
</dbReference>
<keyword evidence="2" id="KW-0804">Transcription</keyword>
<dbReference type="Pfam" id="PF02536">
    <property type="entry name" value="mTERF"/>
    <property type="match status" value="2"/>
</dbReference>
<evidence type="ECO:0000313" key="4">
    <source>
        <dbReference type="EMBL" id="KAG8486146.1"/>
    </source>
</evidence>
<comment type="caution">
    <text evidence="4">The sequence shown here is derived from an EMBL/GenBank/DDBJ whole genome shotgun (WGS) entry which is preliminary data.</text>
</comment>
<dbReference type="InterPro" id="IPR038538">
    <property type="entry name" value="MTERF_sf"/>
</dbReference>
<evidence type="ECO:0008006" key="6">
    <source>
        <dbReference type="Google" id="ProtNLM"/>
    </source>
</evidence>